<dbReference type="PANTHER" id="PTHR37813">
    <property type="entry name" value="FELS-2 PROPHAGE PROTEIN"/>
    <property type="match status" value="1"/>
</dbReference>
<dbReference type="RefSeq" id="WP_102839372.1">
    <property type="nucleotide sequence ID" value="NZ_CP065720.1"/>
</dbReference>
<keyword evidence="2" id="KW-0807">Transducer</keyword>
<dbReference type="EMBL" id="CP065720">
    <property type="protein sequence ID" value="QPT19035.1"/>
    <property type="molecule type" value="Genomic_DNA"/>
</dbReference>
<feature type="coiled-coil region" evidence="3">
    <location>
        <begin position="62"/>
        <end position="166"/>
    </location>
</feature>
<feature type="transmembrane region" description="Helical" evidence="4">
    <location>
        <begin position="577"/>
        <end position="598"/>
    </location>
</feature>
<organism evidence="6 7">
    <name type="scientific">Stutzerimonas frequens</name>
    <dbReference type="NCBI Taxonomy" id="2968969"/>
    <lineage>
        <taxon>Bacteria</taxon>
        <taxon>Pseudomonadati</taxon>
        <taxon>Pseudomonadota</taxon>
        <taxon>Gammaproteobacteria</taxon>
        <taxon>Pseudomonadales</taxon>
        <taxon>Pseudomonadaceae</taxon>
        <taxon>Stutzerimonas</taxon>
    </lineage>
</organism>
<dbReference type="NCBIfam" id="TIGR01760">
    <property type="entry name" value="tape_meas_TP901"/>
    <property type="match status" value="1"/>
</dbReference>
<evidence type="ECO:0000256" key="1">
    <source>
        <dbReference type="ARBA" id="ARBA00022612"/>
    </source>
</evidence>
<gene>
    <name evidence="6" type="ORF">I6G34_06665</name>
</gene>
<dbReference type="PANTHER" id="PTHR37813:SF1">
    <property type="entry name" value="FELS-2 PROPHAGE PROTEIN"/>
    <property type="match status" value="1"/>
</dbReference>
<dbReference type="GeneID" id="75212974"/>
<dbReference type="InterPro" id="IPR010090">
    <property type="entry name" value="Phage_tape_meas"/>
</dbReference>
<accession>A0ABX6XYG4</accession>
<evidence type="ECO:0000256" key="4">
    <source>
        <dbReference type="SAM" id="Phobius"/>
    </source>
</evidence>
<feature type="transmembrane region" description="Helical" evidence="4">
    <location>
        <begin position="550"/>
        <end position="571"/>
    </location>
</feature>
<protein>
    <submittedName>
        <fullName evidence="6">Phage tail tape measure protein</fullName>
    </submittedName>
</protein>
<evidence type="ECO:0000313" key="7">
    <source>
        <dbReference type="Proteomes" id="UP000595058"/>
    </source>
</evidence>
<dbReference type="PRINTS" id="PR00260">
    <property type="entry name" value="CHEMTRNSDUCR"/>
</dbReference>
<feature type="transmembrane region" description="Helical" evidence="4">
    <location>
        <begin position="657"/>
        <end position="679"/>
    </location>
</feature>
<proteinExistence type="predicted"/>
<dbReference type="Pfam" id="PF10145">
    <property type="entry name" value="PhageMin_Tail"/>
    <property type="match status" value="1"/>
</dbReference>
<keyword evidence="7" id="KW-1185">Reference proteome</keyword>
<evidence type="ECO:0000256" key="2">
    <source>
        <dbReference type="ARBA" id="ARBA00023224"/>
    </source>
</evidence>
<evidence type="ECO:0000259" key="5">
    <source>
        <dbReference type="Pfam" id="PF10145"/>
    </source>
</evidence>
<feature type="domain" description="Phage tail tape measure protein" evidence="5">
    <location>
        <begin position="245"/>
        <end position="448"/>
    </location>
</feature>
<keyword evidence="1" id="KW-1188">Viral release from host cell</keyword>
<reference evidence="6 7" key="1">
    <citation type="submission" date="2020-12" db="EMBL/GenBank/DDBJ databases">
        <title>FDA dAtabase for Regulatory Grade micrObial Sequences (FDA-ARGOS): Supporting development and validation of Infectious Disease Dx tests.</title>
        <authorList>
            <person name="Sproer C."/>
            <person name="Gronow S."/>
            <person name="Severitt S."/>
            <person name="Schroder I."/>
            <person name="Tallon L."/>
            <person name="Sadzewicz L."/>
            <person name="Zhao X."/>
            <person name="Boylan J."/>
            <person name="Ott S."/>
            <person name="Bowen H."/>
            <person name="Vavikolanu K."/>
            <person name="Mehta A."/>
            <person name="Aluvathingal J."/>
            <person name="Nadendla S."/>
            <person name="Lowell S."/>
            <person name="Myers T."/>
            <person name="Yan Y."/>
            <person name="Sichtig H."/>
        </authorList>
    </citation>
    <scope>NUCLEOTIDE SEQUENCE [LARGE SCALE GENOMIC DNA]</scope>
    <source>
        <strain evidence="6 7">FDAARGOS_877</strain>
    </source>
</reference>
<sequence>MANDLKMEVILQAIDRATRPIRAITQGSVGLGRALKDSRDQLKTLQAQQRDVSSWRTLRAASEQTETALQAARERVKALGRDLAATGVPTRQMTRDLKGAIREATALKRQHQEQQVQLQGLRNKLGAAGISTRNLSQHERDLRQRIEQTNQTITEQGRRMQRLTAQTKQLAMARAQYDKTQQLAGSMAGAGAGSAAAGAAMGVPVLSTVQSYMGFEDAMAGVAKQVEGARDGNGQLTSTYFEMADAIKAMAERIPMATTEIAALVEGAARMGVSGKDNLLAFAEVAANAATAFELPADQIGENLARIADLYKIPIQNVSQLGDAINYLDDNAKSKGADIIEVLQRTAGVTASVGMSYKDAAALGSTFLTLGATAEVAGTATNAMIRELAIATQQPKRFQAGLKALGLEAEALQSGMAENATGTLQQVLDAINKLPKAEQLGVTTQLFGKEFGDDAAKLAQNIGEYRRQLDMANSTAGSGSMQREADIRAELISARMDMAKNRAFNLSATLGETLRPTLVELFESFNSVIGRVTDWVKANPELAGQIIKTVAGVAALAAGFGAVTLGLASFLGPFAMARYALTLFGIKGASLGTVLLNLGKAVLPMVGKAILFIGRALMMNPIGLAVTAIAASAYLIYRNWEPVKAFFLGLWAEIKQGFAGGLTGIATLILNFSPQGLFYRAFAGLMGYFGVELPAKFSDFGGMLLDGLVNGIKNKLGAVKAAISGVGDSTVGWFKEKLGIHSPSRVFAELGGFTMQGLEQGLVGGQGGPLGAVTAMAKQLAAAGAVSFGMSGPAMAMDNRPPLSAAASSAPMVVQGDTYQITIHAAPGTDTAGLRQMFNQLLDERERGKAARVRSAFGDQE</sequence>
<evidence type="ECO:0000256" key="3">
    <source>
        <dbReference type="SAM" id="Coils"/>
    </source>
</evidence>
<keyword evidence="4" id="KW-0812">Transmembrane</keyword>
<name>A0ABX6XYG4_9GAMM</name>
<dbReference type="Proteomes" id="UP000595058">
    <property type="component" value="Chromosome"/>
</dbReference>
<keyword evidence="3" id="KW-0175">Coiled coil</keyword>
<dbReference type="InterPro" id="IPR004090">
    <property type="entry name" value="Chemotax_Me-accpt_rcpt"/>
</dbReference>
<feature type="transmembrane region" description="Helical" evidence="4">
    <location>
        <begin position="610"/>
        <end position="637"/>
    </location>
</feature>
<keyword evidence="4" id="KW-1133">Transmembrane helix</keyword>
<evidence type="ECO:0000313" key="6">
    <source>
        <dbReference type="EMBL" id="QPT19035.1"/>
    </source>
</evidence>
<keyword evidence="4" id="KW-0472">Membrane</keyword>